<sequence>MNFIDSDRFDLGGLDSSELSCQSLLFQLLDCMPPQMKIAADRSNAHVFAKLKNRPLQTPGHS</sequence>
<dbReference type="AlphaFoldDB" id="A0A645JGX7"/>
<accession>A0A645JGX7</accession>
<proteinExistence type="predicted"/>
<name>A0A645JGX7_9ZZZZ</name>
<organism evidence="1">
    <name type="scientific">bioreactor metagenome</name>
    <dbReference type="NCBI Taxonomy" id="1076179"/>
    <lineage>
        <taxon>unclassified sequences</taxon>
        <taxon>metagenomes</taxon>
        <taxon>ecological metagenomes</taxon>
    </lineage>
</organism>
<protein>
    <submittedName>
        <fullName evidence="1">Uncharacterized protein</fullName>
    </submittedName>
</protein>
<comment type="caution">
    <text evidence="1">The sequence shown here is derived from an EMBL/GenBank/DDBJ whole genome shotgun (WGS) entry which is preliminary data.</text>
</comment>
<evidence type="ECO:0000313" key="1">
    <source>
        <dbReference type="EMBL" id="MPN62696.1"/>
    </source>
</evidence>
<gene>
    <name evidence="1" type="ORF">SDC9_210449</name>
</gene>
<dbReference type="EMBL" id="VSSQ01141091">
    <property type="protein sequence ID" value="MPN62696.1"/>
    <property type="molecule type" value="Genomic_DNA"/>
</dbReference>
<reference evidence="1" key="1">
    <citation type="submission" date="2019-08" db="EMBL/GenBank/DDBJ databases">
        <authorList>
            <person name="Kucharzyk K."/>
            <person name="Murdoch R.W."/>
            <person name="Higgins S."/>
            <person name="Loffler F."/>
        </authorList>
    </citation>
    <scope>NUCLEOTIDE SEQUENCE</scope>
</reference>